<keyword evidence="1" id="KW-1133">Transmembrane helix</keyword>
<sequence>MGVPHEVTITVLAVLAVATLVGMAVGWRRRSARTALEIGALPVAPAERGTPLTDAIAASYVATTFHEQWLERVAAHGLGVRGRATVTVHEHALVVERVGAPDLVLPANTLRRVARSSGMVGKFVADASIVVITWASSGPDGHEVLLDTGLRPDHSTERDVLDEAVRSILSTAPAPKEQQ</sequence>
<dbReference type="InterPro" id="IPR057446">
    <property type="entry name" value="PH_bac"/>
</dbReference>
<gene>
    <name evidence="3" type="ORF">IGS67_13015</name>
</gene>
<name>A0ABR9DTX2_9MICO</name>
<feature type="domain" description="PH" evidence="2">
    <location>
        <begin position="38"/>
        <end position="165"/>
    </location>
</feature>
<proteinExistence type="predicted"/>
<comment type="caution">
    <text evidence="3">The sequence shown here is derived from an EMBL/GenBank/DDBJ whole genome shotgun (WGS) entry which is preliminary data.</text>
</comment>
<evidence type="ECO:0000313" key="4">
    <source>
        <dbReference type="Proteomes" id="UP000642107"/>
    </source>
</evidence>
<organism evidence="3 4">
    <name type="scientific">Flavimobilis rhizosphaerae</name>
    <dbReference type="NCBI Taxonomy" id="2775421"/>
    <lineage>
        <taxon>Bacteria</taxon>
        <taxon>Bacillati</taxon>
        <taxon>Actinomycetota</taxon>
        <taxon>Actinomycetes</taxon>
        <taxon>Micrococcales</taxon>
        <taxon>Jonesiaceae</taxon>
        <taxon>Flavimobilis</taxon>
    </lineage>
</organism>
<feature type="transmembrane region" description="Helical" evidence="1">
    <location>
        <begin position="6"/>
        <end position="27"/>
    </location>
</feature>
<reference evidence="3 4" key="1">
    <citation type="submission" date="2020-09" db="EMBL/GenBank/DDBJ databases">
        <title>Flavimobilis rhizosphaerae sp. nov., isolated from rhizosphere soil of Spartina alterniflora.</title>
        <authorList>
            <person name="Hanqin C."/>
        </authorList>
    </citation>
    <scope>NUCLEOTIDE SEQUENCE [LARGE SCALE GENOMIC DNA]</scope>
    <source>
        <strain evidence="3 4">GY 10621</strain>
    </source>
</reference>
<dbReference type="EMBL" id="JACZDF010000008">
    <property type="protein sequence ID" value="MBD9700394.1"/>
    <property type="molecule type" value="Genomic_DNA"/>
</dbReference>
<dbReference type="RefSeq" id="WP_192281922.1">
    <property type="nucleotide sequence ID" value="NZ_JACZDF010000008.1"/>
</dbReference>
<keyword evidence="1" id="KW-0472">Membrane</keyword>
<evidence type="ECO:0000259" key="2">
    <source>
        <dbReference type="Pfam" id="PF25362"/>
    </source>
</evidence>
<dbReference type="Proteomes" id="UP000642107">
    <property type="component" value="Unassembled WGS sequence"/>
</dbReference>
<evidence type="ECO:0000256" key="1">
    <source>
        <dbReference type="SAM" id="Phobius"/>
    </source>
</evidence>
<dbReference type="Pfam" id="PF25362">
    <property type="entry name" value="bPH_11"/>
    <property type="match status" value="1"/>
</dbReference>
<accession>A0ABR9DTX2</accession>
<evidence type="ECO:0000313" key="3">
    <source>
        <dbReference type="EMBL" id="MBD9700394.1"/>
    </source>
</evidence>
<protein>
    <recommendedName>
        <fullName evidence="2">PH domain-containing protein</fullName>
    </recommendedName>
</protein>
<keyword evidence="1" id="KW-0812">Transmembrane</keyword>
<keyword evidence="4" id="KW-1185">Reference proteome</keyword>